<protein>
    <submittedName>
        <fullName evidence="2">Uncharacterized protein</fullName>
    </submittedName>
</protein>
<gene>
    <name evidence="2" type="ORF">TrLO_g4405</name>
</gene>
<evidence type="ECO:0000256" key="1">
    <source>
        <dbReference type="SAM" id="MobiDB-lite"/>
    </source>
</evidence>
<feature type="region of interest" description="Disordered" evidence="1">
    <location>
        <begin position="1"/>
        <end position="29"/>
    </location>
</feature>
<dbReference type="OrthoDB" id="10432614at2759"/>
<evidence type="ECO:0000313" key="2">
    <source>
        <dbReference type="EMBL" id="GMH52387.1"/>
    </source>
</evidence>
<dbReference type="AlphaFoldDB" id="A0A9W6ZJD7"/>
<organism evidence="2 3">
    <name type="scientific">Triparma laevis f. longispina</name>
    <dbReference type="NCBI Taxonomy" id="1714387"/>
    <lineage>
        <taxon>Eukaryota</taxon>
        <taxon>Sar</taxon>
        <taxon>Stramenopiles</taxon>
        <taxon>Ochrophyta</taxon>
        <taxon>Bolidophyceae</taxon>
        <taxon>Parmales</taxon>
        <taxon>Triparmaceae</taxon>
        <taxon>Triparma</taxon>
    </lineage>
</organism>
<feature type="compositionally biased region" description="Polar residues" evidence="1">
    <location>
        <begin position="12"/>
        <end position="23"/>
    </location>
</feature>
<comment type="caution">
    <text evidence="2">The sequence shown here is derived from an EMBL/GenBank/DDBJ whole genome shotgun (WGS) entry which is preliminary data.</text>
</comment>
<reference evidence="3" key="1">
    <citation type="journal article" date="2023" name="Commun. Biol.">
        <title>Genome analysis of Parmales, the sister group of diatoms, reveals the evolutionary specialization of diatoms from phago-mixotrophs to photoautotrophs.</title>
        <authorList>
            <person name="Ban H."/>
            <person name="Sato S."/>
            <person name="Yoshikawa S."/>
            <person name="Yamada K."/>
            <person name="Nakamura Y."/>
            <person name="Ichinomiya M."/>
            <person name="Sato N."/>
            <person name="Blanc-Mathieu R."/>
            <person name="Endo H."/>
            <person name="Kuwata A."/>
            <person name="Ogata H."/>
        </authorList>
    </citation>
    <scope>NUCLEOTIDE SEQUENCE [LARGE SCALE GENOMIC DNA]</scope>
    <source>
        <strain evidence="3">NIES 3700</strain>
    </source>
</reference>
<proteinExistence type="predicted"/>
<dbReference type="EMBL" id="BRXW01000417">
    <property type="protein sequence ID" value="GMH52387.1"/>
    <property type="molecule type" value="Genomic_DNA"/>
</dbReference>
<evidence type="ECO:0000313" key="3">
    <source>
        <dbReference type="Proteomes" id="UP001165122"/>
    </source>
</evidence>
<dbReference type="Proteomes" id="UP001165122">
    <property type="component" value="Unassembled WGS sequence"/>
</dbReference>
<keyword evidence="3" id="KW-1185">Reference proteome</keyword>
<sequence length="235" mass="26570">MARPPHLVAASPPSSNKLTHSLPQSPPPPPCSRFVFPADVMPTHIPTLLNDYVELIDGDDNKPSMCLVDLGVTAEMCASYVQYRRDLKNGLWTFQSDPKEVLGTVEAGASDFLRLTGAPQILTLEFRTGQVKAQMKREISMWIASFGFVGYTQHTDTLRYFRKWGKDDSENPIQPVEIGGGVVAYLHFEKKEIDALRQRILQKIMNEYNLGQRLMVKDILSVLRLPFYNIFIIKS</sequence>
<name>A0A9W6ZJD7_9STRA</name>
<accession>A0A9W6ZJD7</accession>